<dbReference type="OrthoDB" id="2141921at2759"/>
<dbReference type="InterPro" id="IPR013525">
    <property type="entry name" value="ABC2_TM"/>
</dbReference>
<feature type="transmembrane region" description="Helical" evidence="10">
    <location>
        <begin position="887"/>
        <end position="907"/>
    </location>
</feature>
<evidence type="ECO:0000256" key="6">
    <source>
        <dbReference type="ARBA" id="ARBA00022741"/>
    </source>
</evidence>
<evidence type="ECO:0000313" key="13">
    <source>
        <dbReference type="Proteomes" id="UP000193920"/>
    </source>
</evidence>
<keyword evidence="6" id="KW-0547">Nucleotide-binding</keyword>
<comment type="subcellular location">
    <subcellularLocation>
        <location evidence="1">Membrane</location>
        <topology evidence="1">Multi-pass membrane protein</topology>
    </subcellularLocation>
</comment>
<evidence type="ECO:0000256" key="2">
    <source>
        <dbReference type="ARBA" id="ARBA00008869"/>
    </source>
</evidence>
<dbReference type="FunFam" id="3.40.50.300:FF:000335">
    <property type="entry name" value="ATP binding cassette subfamily A member 5"/>
    <property type="match status" value="1"/>
</dbReference>
<organism evidence="12 13">
    <name type="scientific">Neocallimastix californiae</name>
    <dbReference type="NCBI Taxonomy" id="1754190"/>
    <lineage>
        <taxon>Eukaryota</taxon>
        <taxon>Fungi</taxon>
        <taxon>Fungi incertae sedis</taxon>
        <taxon>Chytridiomycota</taxon>
        <taxon>Chytridiomycota incertae sedis</taxon>
        <taxon>Neocallimastigomycetes</taxon>
        <taxon>Neocallimastigales</taxon>
        <taxon>Neocallimastigaceae</taxon>
        <taxon>Neocallimastix</taxon>
    </lineage>
</organism>
<keyword evidence="8 10" id="KW-1133">Transmembrane helix</keyword>
<feature type="domain" description="ABC transporter" evidence="11">
    <location>
        <begin position="1359"/>
        <end position="1589"/>
    </location>
</feature>
<sequence>MSFKEQFKIILWKNWKIFRQKTFLFLIGGEIIVTIMIICTLAIRDKQDEEYDISASTNLTDISYNYMINSEANTLAFVLPKNQLGMNGDDFVNNFMNDSSISEVVQKKKEKSNDIKILKFESEQKFEEYSNKDNDDTLIAGIIFNNDYNDYSIRIKGSNIVDTKKNPLGNYGQSRHDEIIMAYSYYMQKYYIRGMKDTESDTYKNLFVPLQMALDRTIIKWKTNNTVHHYTAEIGKLSKAKVHYILNEEQNRKASYSGYAPVIAFMFVAQIFHLSNRLMEEKENKIREGLIAIGANRILLWLTWAIIYLPASIITVVLAIVFDPPKLMGAINPIIFFITLFLYAISIYEVVVIFSLISKKGKTVTMLICFFLFALIKINELVYDLKYTNYEKIEKILSLIFSPIGISMAASTITYEDNKNGHIGFSNLFESGYGIYVVFLIIDIIAYFFIAVVIDYTSGINFRTIGIKKSQKIINDSSSLYDKDIQEDPVGSECYVQVKNIYKFFKFRRDIVTDNDEDNKFDKVFAANNNISFNVYKDEIFAILGHNGAGKSTLIQNMVGMLKPDNGDTYYGGLPISKNKKEINPKMGICLQSNILIENFTVADHYKLFSGIKGVTIPVDNWLKDIDLTEKRDYEVQKLSGGQKRKLCIGLALIGNPKYVFLDEPTTGLDPLSRRKIWSLLLKNKKDRVIFITTHYMDEADIIADRKLILNKGVIRCLGSSVYLKNHFRMKYSLEVETQDSESIEAIIKHYIPKAEYFNNKTILDDKNININSFDNNHLTDSDKSTAASSCSIWKLPIDSSGAFSSLLKHLEKEKGDLLQDFSLNAPLLEELFINLEKENESENKFNYNLQKAIELPNNELLKRPSDVATALRLASYRIKLYFRRKLYLLMAVLLPFIIFISIFPYFNNTIKNLDFFNNQKLDLSPQLYKNQQWNYAILDSDTGMNNTITQQIIENELPKMKNNKPGITYNSQKDMESICQSVSNEPYYISSFSGNYLNNQYQFKVYYNDSILHSLPSTINALSNAILAYNQINDTIKVSSHPYAFYNSNSLTTMNYYGSLVIAISVAFALSFYGLNIVHEKSANLLKQLQLNGISNKSYWLSLIFSDYLWFLVTCIIIVISIIICKFAPLYYFNILLVISGFLIICSLGCILFQYCISFIFKSENSAYVLFLLVNILPTFYFVTETYKINGDNESDEFTDFIYYSAFFIDTIFPSYCFIRVFKNLILIGIKHQAISYSISFASIFSKKSQILPHFVGAFLSIILYAFVLVTLVKKIYTPNRRNVFEITDEKRKDIEEEMKQCDDDVFREYERVNADAETNKIPIKLVTLTKEYDHFQFISNVELREAMERKNPKYGEYHISDLGARRIVMKAFQNMTLGINKCECFGILGPNGSGKSSLLNTASFTFKQTIGDIYYDGQNTLDRKGNEITLGYCPQEDTLWSEMTLYEHIEMFLYIRGYSKEQSKRLANQFIHYCRLTSHKNKLPSELSGGTRRKLNILIALCCSSSKVILDEPSAGMDPSTRRYVWDIIKATLQNNQSATIITTHSMEEAELLCNRIGIMVNGKLQCIGTPEHLKMKFGHTYILDVHTDDVEKFHQEVVVGRDLFNGTHYEREDKSLRRVKYEVTNNNNISRVFEIMESCREIGLFTDYSYSQTSLEQVFLNFAALKENQE</sequence>
<comment type="caution">
    <text evidence="12">The sequence shown here is derived from an EMBL/GenBank/DDBJ whole genome shotgun (WGS) entry which is preliminary data.</text>
</comment>
<dbReference type="STRING" id="1754190.A0A1Y2AYN4"/>
<evidence type="ECO:0000256" key="5">
    <source>
        <dbReference type="ARBA" id="ARBA00022737"/>
    </source>
</evidence>
<dbReference type="FunFam" id="3.40.50.300:FF:002275">
    <property type="entry name" value="ATP-binding cassette, subfamily A (ABC1), member 16"/>
    <property type="match status" value="1"/>
</dbReference>
<dbReference type="InterPro" id="IPR026082">
    <property type="entry name" value="ABCA"/>
</dbReference>
<reference evidence="12 13" key="1">
    <citation type="submission" date="2016-08" db="EMBL/GenBank/DDBJ databases">
        <title>A Parts List for Fungal Cellulosomes Revealed by Comparative Genomics.</title>
        <authorList>
            <consortium name="DOE Joint Genome Institute"/>
            <person name="Haitjema C.H."/>
            <person name="Gilmore S.P."/>
            <person name="Henske J.K."/>
            <person name="Solomon K.V."/>
            <person name="De Groot R."/>
            <person name="Kuo A."/>
            <person name="Mondo S.J."/>
            <person name="Salamov A.A."/>
            <person name="Labutti K."/>
            <person name="Zhao Z."/>
            <person name="Chiniquy J."/>
            <person name="Barry K."/>
            <person name="Brewer H.M."/>
            <person name="Purvine S.O."/>
            <person name="Wright A.T."/>
            <person name="Boxma B."/>
            <person name="Van Alen T."/>
            <person name="Hackstein J.H."/>
            <person name="Baker S.E."/>
            <person name="Grigoriev I.V."/>
            <person name="O'Malley M.A."/>
        </authorList>
    </citation>
    <scope>NUCLEOTIDE SEQUENCE [LARGE SCALE GENOMIC DNA]</scope>
    <source>
        <strain evidence="12 13">G1</strain>
    </source>
</reference>
<dbReference type="Pfam" id="PF00005">
    <property type="entry name" value="ABC_tran"/>
    <property type="match status" value="2"/>
</dbReference>
<protein>
    <recommendedName>
        <fullName evidence="11">ABC transporter domain-containing protein</fullName>
    </recommendedName>
</protein>
<dbReference type="GO" id="GO:0005319">
    <property type="term" value="F:lipid transporter activity"/>
    <property type="evidence" value="ECO:0007669"/>
    <property type="project" value="TreeGrafter"/>
</dbReference>
<dbReference type="InterPro" id="IPR017871">
    <property type="entry name" value="ABC_transporter-like_CS"/>
</dbReference>
<dbReference type="GO" id="GO:0005524">
    <property type="term" value="F:ATP binding"/>
    <property type="evidence" value="ECO:0007669"/>
    <property type="project" value="UniProtKB-KW"/>
</dbReference>
<keyword evidence="7" id="KW-0067">ATP-binding</keyword>
<feature type="transmembrane region" description="Helical" evidence="10">
    <location>
        <begin position="334"/>
        <end position="357"/>
    </location>
</feature>
<evidence type="ECO:0000313" key="12">
    <source>
        <dbReference type="EMBL" id="ORY27691.1"/>
    </source>
</evidence>
<keyword evidence="3" id="KW-0813">Transport</keyword>
<comment type="similarity">
    <text evidence="2">Belongs to the ABC transporter superfamily. ABCA family.</text>
</comment>
<evidence type="ECO:0000256" key="8">
    <source>
        <dbReference type="ARBA" id="ARBA00022989"/>
    </source>
</evidence>
<proteinExistence type="inferred from homology"/>
<feature type="transmembrane region" description="Helical" evidence="10">
    <location>
        <begin position="1202"/>
        <end position="1220"/>
    </location>
</feature>
<name>A0A1Y2AYN4_9FUNG</name>
<accession>A0A1Y2AYN4</accession>
<feature type="domain" description="ABC transporter" evidence="11">
    <location>
        <begin position="496"/>
        <end position="737"/>
    </location>
</feature>
<dbReference type="Gene3D" id="3.40.50.300">
    <property type="entry name" value="P-loop containing nucleotide triphosphate hydrolases"/>
    <property type="match status" value="2"/>
</dbReference>
<feature type="transmembrane region" description="Helical" evidence="10">
    <location>
        <begin position="1166"/>
        <end position="1182"/>
    </location>
</feature>
<dbReference type="PANTHER" id="PTHR19229">
    <property type="entry name" value="ATP-BINDING CASSETTE TRANSPORTER SUBFAMILY A ABCA"/>
    <property type="match status" value="1"/>
</dbReference>
<keyword evidence="13" id="KW-1185">Reference proteome</keyword>
<feature type="transmembrane region" description="Helical" evidence="10">
    <location>
        <begin position="23"/>
        <end position="43"/>
    </location>
</feature>
<feature type="transmembrane region" description="Helical" evidence="10">
    <location>
        <begin position="1131"/>
        <end position="1154"/>
    </location>
</feature>
<dbReference type="EMBL" id="MCOG01000191">
    <property type="protein sequence ID" value="ORY27691.1"/>
    <property type="molecule type" value="Genomic_DNA"/>
</dbReference>
<dbReference type="PROSITE" id="PS50893">
    <property type="entry name" value="ABC_TRANSPORTER_2"/>
    <property type="match status" value="2"/>
</dbReference>
<dbReference type="GO" id="GO:0016887">
    <property type="term" value="F:ATP hydrolysis activity"/>
    <property type="evidence" value="ECO:0007669"/>
    <property type="project" value="InterPro"/>
</dbReference>
<dbReference type="GO" id="GO:0016020">
    <property type="term" value="C:membrane"/>
    <property type="evidence" value="ECO:0007669"/>
    <property type="project" value="UniProtKB-SubCell"/>
</dbReference>
<evidence type="ECO:0000256" key="1">
    <source>
        <dbReference type="ARBA" id="ARBA00004141"/>
    </source>
</evidence>
<dbReference type="InterPro" id="IPR027417">
    <property type="entry name" value="P-loop_NTPase"/>
</dbReference>
<dbReference type="SUPFAM" id="SSF52540">
    <property type="entry name" value="P-loop containing nucleoside triphosphate hydrolases"/>
    <property type="match status" value="2"/>
</dbReference>
<evidence type="ECO:0000256" key="9">
    <source>
        <dbReference type="ARBA" id="ARBA00023136"/>
    </source>
</evidence>
<dbReference type="InterPro" id="IPR003439">
    <property type="entry name" value="ABC_transporter-like_ATP-bd"/>
</dbReference>
<evidence type="ECO:0000256" key="7">
    <source>
        <dbReference type="ARBA" id="ARBA00022840"/>
    </source>
</evidence>
<keyword evidence="9 10" id="KW-0472">Membrane</keyword>
<feature type="transmembrane region" description="Helical" evidence="10">
    <location>
        <begin position="363"/>
        <end position="383"/>
    </location>
</feature>
<gene>
    <name evidence="12" type="ORF">LY90DRAFT_388282</name>
</gene>
<keyword evidence="5" id="KW-0677">Repeat</keyword>
<dbReference type="PANTHER" id="PTHR19229:SF36">
    <property type="entry name" value="ATP-BINDING CASSETTE SUB-FAMILY A MEMBER 2"/>
    <property type="match status" value="1"/>
</dbReference>
<dbReference type="SMART" id="SM00382">
    <property type="entry name" value="AAA"/>
    <property type="match status" value="2"/>
</dbReference>
<feature type="transmembrane region" description="Helical" evidence="10">
    <location>
        <begin position="433"/>
        <end position="454"/>
    </location>
</feature>
<feature type="transmembrane region" description="Helical" evidence="10">
    <location>
        <begin position="298"/>
        <end position="322"/>
    </location>
</feature>
<feature type="transmembrane region" description="Helical" evidence="10">
    <location>
        <begin position="1100"/>
        <end position="1125"/>
    </location>
</feature>
<evidence type="ECO:0000256" key="4">
    <source>
        <dbReference type="ARBA" id="ARBA00022692"/>
    </source>
</evidence>
<feature type="transmembrane region" description="Helical" evidence="10">
    <location>
        <begin position="395"/>
        <end position="413"/>
    </location>
</feature>
<keyword evidence="4 10" id="KW-0812">Transmembrane</keyword>
<feature type="transmembrane region" description="Helical" evidence="10">
    <location>
        <begin position="1057"/>
        <end position="1079"/>
    </location>
</feature>
<dbReference type="Proteomes" id="UP000193920">
    <property type="component" value="Unassembled WGS sequence"/>
</dbReference>
<dbReference type="CDD" id="cd03263">
    <property type="entry name" value="ABC_subfamily_A"/>
    <property type="match status" value="2"/>
</dbReference>
<dbReference type="GO" id="GO:0140359">
    <property type="term" value="F:ABC-type transporter activity"/>
    <property type="evidence" value="ECO:0007669"/>
    <property type="project" value="InterPro"/>
</dbReference>
<dbReference type="InterPro" id="IPR003593">
    <property type="entry name" value="AAA+_ATPase"/>
</dbReference>
<evidence type="ECO:0000259" key="11">
    <source>
        <dbReference type="PROSITE" id="PS50893"/>
    </source>
</evidence>
<evidence type="ECO:0000256" key="3">
    <source>
        <dbReference type="ARBA" id="ARBA00022448"/>
    </source>
</evidence>
<dbReference type="PROSITE" id="PS00211">
    <property type="entry name" value="ABC_TRANSPORTER_1"/>
    <property type="match status" value="1"/>
</dbReference>
<dbReference type="Pfam" id="PF12698">
    <property type="entry name" value="ABC2_membrane_3"/>
    <property type="match status" value="2"/>
</dbReference>
<evidence type="ECO:0000256" key="10">
    <source>
        <dbReference type="SAM" id="Phobius"/>
    </source>
</evidence>
<feature type="transmembrane region" description="Helical" evidence="10">
    <location>
        <begin position="1252"/>
        <end position="1274"/>
    </location>
</feature>